<evidence type="ECO:0000256" key="1">
    <source>
        <dbReference type="SAM" id="MobiDB-lite"/>
    </source>
</evidence>
<organism evidence="2 3">
    <name type="scientific">Phytophthora fragariaefolia</name>
    <dbReference type="NCBI Taxonomy" id="1490495"/>
    <lineage>
        <taxon>Eukaryota</taxon>
        <taxon>Sar</taxon>
        <taxon>Stramenopiles</taxon>
        <taxon>Oomycota</taxon>
        <taxon>Peronosporomycetes</taxon>
        <taxon>Peronosporales</taxon>
        <taxon>Peronosporaceae</taxon>
        <taxon>Phytophthora</taxon>
    </lineage>
</organism>
<feature type="region of interest" description="Disordered" evidence="1">
    <location>
        <begin position="83"/>
        <end position="147"/>
    </location>
</feature>
<evidence type="ECO:0000313" key="3">
    <source>
        <dbReference type="Proteomes" id="UP001165121"/>
    </source>
</evidence>
<feature type="compositionally biased region" description="Low complexity" evidence="1">
    <location>
        <begin position="136"/>
        <end position="147"/>
    </location>
</feature>
<feature type="region of interest" description="Disordered" evidence="1">
    <location>
        <begin position="26"/>
        <end position="53"/>
    </location>
</feature>
<dbReference type="Proteomes" id="UP001165121">
    <property type="component" value="Unassembled WGS sequence"/>
</dbReference>
<reference evidence="2" key="1">
    <citation type="submission" date="2023-04" db="EMBL/GenBank/DDBJ databases">
        <title>Phytophthora fragariaefolia NBRC 109709.</title>
        <authorList>
            <person name="Ichikawa N."/>
            <person name="Sato H."/>
            <person name="Tonouchi N."/>
        </authorList>
    </citation>
    <scope>NUCLEOTIDE SEQUENCE</scope>
    <source>
        <strain evidence="2">NBRC 109709</strain>
    </source>
</reference>
<sequence>MSTPTTQTAGTPAVSAAANTVVTFSATTRRSSASSSVDTSTVTPSSSPKRTMSLREYKKAHGNMVFARDDLEALFDVVSDADMEDGEEEDEGTSSLTRVDPSVGSRRPREDDSDASSSKRSRSGSDRTLADAGPLSSPRSGGDSTSSNTVVQYALYSCNSIIDDDATKGLDFDPATDQRRDYYIGLFHELRWYGNKKTSRRSRVPEWQAIYQSWGAFVENFNSNPAGYRERVRLARERYERFSKRPKIDRLHWGAVEAGIPCAVPVGIACEHCHVGAVRVSERDINGYTGVRVPEKVKTLRTNLIAQMSSSAAGRRSTLSRAVGGYSSRSIFTPFDGFGGGGLRTPSPFPERPASGRSAAPTYRGSEEILSNEYKNDRELGSGSGGQKFAGRSCEFLLDVGILPIVARIEPLVQTLGEVSNFNGFDRLKVAELAAWNHGLHPTLTTTNHSEQLGVFVCPRRFIPRRSFLGFRFFKDQVLVIRTLRSVVVPLRHFRIFSPGSSSRESEVSTPSSGTVFPWSPGTAFRMTALPPWPVLNDHVQRRAKS</sequence>
<feature type="compositionally biased region" description="Acidic residues" evidence="1">
    <location>
        <begin position="83"/>
        <end position="92"/>
    </location>
</feature>
<comment type="caution">
    <text evidence="2">The sequence shown here is derived from an EMBL/GenBank/DDBJ whole genome shotgun (WGS) entry which is preliminary data.</text>
</comment>
<accession>A0A9W6XUY2</accession>
<protein>
    <submittedName>
        <fullName evidence="2">Unnamed protein product</fullName>
    </submittedName>
</protein>
<feature type="compositionally biased region" description="Low complexity" evidence="1">
    <location>
        <begin position="26"/>
        <end position="48"/>
    </location>
</feature>
<dbReference type="AlphaFoldDB" id="A0A9W6XUY2"/>
<name>A0A9W6XUY2_9STRA</name>
<gene>
    <name evidence="2" type="ORF">Pfra01_001657900</name>
</gene>
<keyword evidence="3" id="KW-1185">Reference proteome</keyword>
<evidence type="ECO:0000313" key="2">
    <source>
        <dbReference type="EMBL" id="GMF45805.1"/>
    </source>
</evidence>
<proteinExistence type="predicted"/>
<dbReference type="EMBL" id="BSXT01001884">
    <property type="protein sequence ID" value="GMF45805.1"/>
    <property type="molecule type" value="Genomic_DNA"/>
</dbReference>
<feature type="region of interest" description="Disordered" evidence="1">
    <location>
        <begin position="342"/>
        <end position="367"/>
    </location>
</feature>